<keyword evidence="5 15" id="KW-0227">DNA damage</keyword>
<organism evidence="18 19">
    <name type="scientific">Marinimicrococcus flavescens</name>
    <dbReference type="NCBI Taxonomy" id="3031815"/>
    <lineage>
        <taxon>Bacteria</taxon>
        <taxon>Pseudomonadati</taxon>
        <taxon>Pseudomonadota</taxon>
        <taxon>Alphaproteobacteria</taxon>
        <taxon>Geminicoccales</taxon>
        <taxon>Geminicoccaceae</taxon>
        <taxon>Marinimicrococcus</taxon>
    </lineage>
</organism>
<evidence type="ECO:0000256" key="12">
    <source>
        <dbReference type="ARBA" id="ARBA00023268"/>
    </source>
</evidence>
<dbReference type="PANTHER" id="PTHR22993:SF9">
    <property type="entry name" value="FORMAMIDOPYRIMIDINE-DNA GLYCOSYLASE"/>
    <property type="match status" value="1"/>
</dbReference>
<dbReference type="EC" id="4.2.99.18" evidence="15"/>
<protein>
    <recommendedName>
        <fullName evidence="15">Formamidopyrimidine-DNA glycosylase</fullName>
        <shortName evidence="15">Fapy-DNA glycosylase</shortName>
        <ecNumber evidence="15">3.2.2.23</ecNumber>
    </recommendedName>
    <alternativeName>
        <fullName evidence="15">DNA-(apurinic or apyrimidinic site) lyase MutM</fullName>
        <shortName evidence="15">AP lyase MutM</shortName>
        <ecNumber evidence="15">4.2.99.18</ecNumber>
    </alternativeName>
</protein>
<evidence type="ECO:0000256" key="10">
    <source>
        <dbReference type="ARBA" id="ARBA00023204"/>
    </source>
</evidence>
<dbReference type="EMBL" id="JARGEQ010000040">
    <property type="protein sequence ID" value="MDF1585732.1"/>
    <property type="molecule type" value="Genomic_DNA"/>
</dbReference>
<keyword evidence="13 15" id="KW-0326">Glycosidase</keyword>
<dbReference type="InterPro" id="IPR015886">
    <property type="entry name" value="H2TH_FPG"/>
</dbReference>
<feature type="active site" description="Schiff-base intermediate with DNA" evidence="15">
    <location>
        <position position="2"/>
    </location>
</feature>
<dbReference type="Gene3D" id="3.20.190.10">
    <property type="entry name" value="MutM-like, N-terminal"/>
    <property type="match status" value="1"/>
</dbReference>
<feature type="binding site" evidence="15">
    <location>
        <position position="90"/>
    </location>
    <ligand>
        <name>DNA</name>
        <dbReference type="ChEBI" id="CHEBI:16991"/>
    </ligand>
</feature>
<comment type="cofactor">
    <cofactor evidence="15">
        <name>Zn(2+)</name>
        <dbReference type="ChEBI" id="CHEBI:29105"/>
    </cofactor>
    <text evidence="15">Binds 1 zinc ion per subunit.</text>
</comment>
<dbReference type="InterPro" id="IPR035937">
    <property type="entry name" value="FPG_N"/>
</dbReference>
<feature type="active site" description="Proton donor; for delta-elimination activity" evidence="15">
    <location>
        <position position="261"/>
    </location>
</feature>
<evidence type="ECO:0000313" key="19">
    <source>
        <dbReference type="Proteomes" id="UP001301140"/>
    </source>
</evidence>
<evidence type="ECO:0000256" key="2">
    <source>
        <dbReference type="ARBA" id="ARBA00009409"/>
    </source>
</evidence>
<comment type="function">
    <text evidence="15">Involved in base excision repair of DNA damaged by oxidation or by mutagenic agents. Acts as DNA glycosylase that recognizes and removes damaged bases. Has a preference for oxidized purines, such as 7,8-dihydro-8-oxoguanine (8-oxoG). Has AP (apurinic/apyrimidinic) lyase activity and introduces nicks in the DNA strand. Cleaves the DNA backbone by beta-delta elimination to generate a single-strand break at the site of the removed base with both 3'- and 5'-phosphates.</text>
</comment>
<dbReference type="InterPro" id="IPR020629">
    <property type="entry name" value="FPG_Glyclase"/>
</dbReference>
<dbReference type="SUPFAM" id="SSF81624">
    <property type="entry name" value="N-terminal domain of MutM-like DNA repair proteins"/>
    <property type="match status" value="1"/>
</dbReference>
<dbReference type="PANTHER" id="PTHR22993">
    <property type="entry name" value="FORMAMIDOPYRIMIDINE-DNA GLYCOSYLASE"/>
    <property type="match status" value="1"/>
</dbReference>
<evidence type="ECO:0000313" key="18">
    <source>
        <dbReference type="EMBL" id="MDF1585732.1"/>
    </source>
</evidence>
<dbReference type="FunFam" id="1.10.8.50:FF:000003">
    <property type="entry name" value="Formamidopyrimidine-DNA glycosylase"/>
    <property type="match status" value="1"/>
</dbReference>
<feature type="active site" description="Proton donor" evidence="15">
    <location>
        <position position="3"/>
    </location>
</feature>
<dbReference type="PROSITE" id="PS51068">
    <property type="entry name" value="FPG_CAT"/>
    <property type="match status" value="1"/>
</dbReference>
<dbReference type="SUPFAM" id="SSF46946">
    <property type="entry name" value="S13-like H2TH domain"/>
    <property type="match status" value="1"/>
</dbReference>
<dbReference type="Gene3D" id="1.10.8.50">
    <property type="match status" value="1"/>
</dbReference>
<evidence type="ECO:0000256" key="4">
    <source>
        <dbReference type="ARBA" id="ARBA00022723"/>
    </source>
</evidence>
<dbReference type="GO" id="GO:0008270">
    <property type="term" value="F:zinc ion binding"/>
    <property type="evidence" value="ECO:0007669"/>
    <property type="project" value="UniProtKB-UniRule"/>
</dbReference>
<keyword evidence="8 15" id="KW-0862">Zinc</keyword>
<dbReference type="HAMAP" id="MF_00103">
    <property type="entry name" value="Fapy_DNA_glycosyl"/>
    <property type="match status" value="1"/>
</dbReference>
<dbReference type="NCBIfam" id="TIGR00577">
    <property type="entry name" value="fpg"/>
    <property type="match status" value="1"/>
</dbReference>
<dbReference type="AlphaFoldDB" id="A0AAP3XQW2"/>
<evidence type="ECO:0000256" key="6">
    <source>
        <dbReference type="ARBA" id="ARBA00022771"/>
    </source>
</evidence>
<dbReference type="NCBIfam" id="NF002211">
    <property type="entry name" value="PRK01103.1"/>
    <property type="match status" value="1"/>
</dbReference>
<dbReference type="EC" id="3.2.2.23" evidence="15"/>
<comment type="subunit">
    <text evidence="3 15">Monomer.</text>
</comment>
<dbReference type="GO" id="GO:0003684">
    <property type="term" value="F:damaged DNA binding"/>
    <property type="evidence" value="ECO:0007669"/>
    <property type="project" value="InterPro"/>
</dbReference>
<keyword evidence="7 15" id="KW-0378">Hydrolase</keyword>
<feature type="binding site" evidence="15">
    <location>
        <position position="109"/>
    </location>
    <ligand>
        <name>DNA</name>
        <dbReference type="ChEBI" id="CHEBI:16991"/>
    </ligand>
</feature>
<keyword evidence="12 15" id="KW-0511">Multifunctional enzyme</keyword>
<comment type="catalytic activity">
    <reaction evidence="1 15">
        <text>Hydrolysis of DNA containing ring-opened 7-methylguanine residues, releasing 2,6-diamino-4-hydroxy-5-(N-methyl)formamidopyrimidine.</text>
        <dbReference type="EC" id="3.2.2.23"/>
    </reaction>
</comment>
<dbReference type="InterPro" id="IPR015887">
    <property type="entry name" value="DNA_glyclase_Znf_dom_DNA_BS"/>
</dbReference>
<keyword evidence="6 15" id="KW-0863">Zinc-finger</keyword>
<dbReference type="SMART" id="SM01232">
    <property type="entry name" value="H2TH"/>
    <property type="match status" value="1"/>
</dbReference>
<dbReference type="GO" id="GO:0006284">
    <property type="term" value="P:base-excision repair"/>
    <property type="evidence" value="ECO:0007669"/>
    <property type="project" value="InterPro"/>
</dbReference>
<evidence type="ECO:0000256" key="15">
    <source>
        <dbReference type="HAMAP-Rule" id="MF_00103"/>
    </source>
</evidence>
<accession>A0AAP3XQW2</accession>
<evidence type="ECO:0000256" key="9">
    <source>
        <dbReference type="ARBA" id="ARBA00023125"/>
    </source>
</evidence>
<dbReference type="Proteomes" id="UP001301140">
    <property type="component" value="Unassembled WGS sequence"/>
</dbReference>
<keyword evidence="10 15" id="KW-0234">DNA repair</keyword>
<dbReference type="PROSITE" id="PS01242">
    <property type="entry name" value="ZF_FPG_1"/>
    <property type="match status" value="1"/>
</dbReference>
<dbReference type="SUPFAM" id="SSF57716">
    <property type="entry name" value="Glucocorticoid receptor-like (DNA-binding domain)"/>
    <property type="match status" value="1"/>
</dbReference>
<dbReference type="InterPro" id="IPR012319">
    <property type="entry name" value="FPG_cat"/>
</dbReference>
<feature type="active site" description="Proton donor; for beta-elimination activity" evidence="15">
    <location>
        <position position="58"/>
    </location>
</feature>
<evidence type="ECO:0000256" key="7">
    <source>
        <dbReference type="ARBA" id="ARBA00022801"/>
    </source>
</evidence>
<keyword evidence="11 15" id="KW-0456">Lyase</keyword>
<reference evidence="18 19" key="1">
    <citation type="submission" date="2023-03" db="EMBL/GenBank/DDBJ databases">
        <title>YIM 152171 draft genome.</title>
        <authorList>
            <person name="Yang Z."/>
        </authorList>
    </citation>
    <scope>NUCLEOTIDE SEQUENCE [LARGE SCALE GENOMIC DNA]</scope>
    <source>
        <strain evidence="18 19">YIM 152171</strain>
    </source>
</reference>
<dbReference type="GO" id="GO:0034039">
    <property type="term" value="F:8-oxo-7,8-dihydroguanine DNA N-glycosylase activity"/>
    <property type="evidence" value="ECO:0007669"/>
    <property type="project" value="TreeGrafter"/>
</dbReference>
<evidence type="ECO:0000256" key="1">
    <source>
        <dbReference type="ARBA" id="ARBA00001668"/>
    </source>
</evidence>
<dbReference type="Pfam" id="PF01149">
    <property type="entry name" value="Fapy_DNA_glyco"/>
    <property type="match status" value="1"/>
</dbReference>
<evidence type="ECO:0000256" key="11">
    <source>
        <dbReference type="ARBA" id="ARBA00023239"/>
    </source>
</evidence>
<proteinExistence type="inferred from homology"/>
<keyword evidence="9 15" id="KW-0238">DNA-binding</keyword>
<name>A0AAP3XQW2_9PROT</name>
<evidence type="ECO:0000259" key="17">
    <source>
        <dbReference type="PROSITE" id="PS51068"/>
    </source>
</evidence>
<dbReference type="RefSeq" id="WP_327788147.1">
    <property type="nucleotide sequence ID" value="NZ_JARGEQ010000040.1"/>
</dbReference>
<dbReference type="SMART" id="SM00898">
    <property type="entry name" value="Fapy_DNA_glyco"/>
    <property type="match status" value="1"/>
</dbReference>
<evidence type="ECO:0000256" key="5">
    <source>
        <dbReference type="ARBA" id="ARBA00022763"/>
    </source>
</evidence>
<dbReference type="Pfam" id="PF06831">
    <property type="entry name" value="H2TH"/>
    <property type="match status" value="1"/>
</dbReference>
<sequence length="271" mass="29738">MPELPEVETVMRALAVRLVGRRFTEIVQRRPDLRFPLPERLAVRLEGRSLTGFARRAKFIQAFLDDGNALLLHLGMSGRLLLDAPPAGRHEHLTFTFDDGTVLRFVDPRRFGLLDLWPAAGLPRHRLLAGLGLEPLDGGLTAGRLRALLAGRQVAVKTAIMDQRLIVGVGNIYASEALFRAGIAPRRLACDIGARRAARLAAAIPQVLEHAIASGGSSLRDYVQTSGELGNFQSDFRVYGREDAPCVDCARPIRRIVQGGRATFFCLGCQR</sequence>
<dbReference type="GO" id="GO:0140078">
    <property type="term" value="F:class I DNA-(apurinic or apyrimidinic site) endonuclease activity"/>
    <property type="evidence" value="ECO:0007669"/>
    <property type="project" value="UniProtKB-EC"/>
</dbReference>
<gene>
    <name evidence="15 18" type="primary">mutM</name>
    <name evidence="15" type="synonym">fpg</name>
    <name evidence="18" type="ORF">PZ740_04945</name>
</gene>
<dbReference type="InterPro" id="IPR000214">
    <property type="entry name" value="Znf_DNA_glyclase/AP_lyase"/>
</dbReference>
<keyword evidence="4 15" id="KW-0479">Metal-binding</keyword>
<keyword evidence="19" id="KW-1185">Reference proteome</keyword>
<feature type="domain" description="Formamidopyrimidine-DNA glycosylase catalytic" evidence="17">
    <location>
        <begin position="2"/>
        <end position="112"/>
    </location>
</feature>
<dbReference type="InterPro" id="IPR010979">
    <property type="entry name" value="Ribosomal_uS13-like_H2TH"/>
</dbReference>
<evidence type="ECO:0000256" key="8">
    <source>
        <dbReference type="ARBA" id="ARBA00022833"/>
    </source>
</evidence>
<evidence type="ECO:0000256" key="13">
    <source>
        <dbReference type="ARBA" id="ARBA00023295"/>
    </source>
</evidence>
<dbReference type="CDD" id="cd08966">
    <property type="entry name" value="EcFpg-like_N"/>
    <property type="match status" value="1"/>
</dbReference>
<evidence type="ECO:0000259" key="16">
    <source>
        <dbReference type="PROSITE" id="PS51066"/>
    </source>
</evidence>
<evidence type="ECO:0000256" key="14">
    <source>
        <dbReference type="ARBA" id="ARBA00044632"/>
    </source>
</evidence>
<comment type="similarity">
    <text evidence="2 15">Belongs to the FPG family.</text>
</comment>
<comment type="catalytic activity">
    <reaction evidence="14 15">
        <text>2'-deoxyribonucleotide-(2'-deoxyribose 5'-phosphate)-2'-deoxyribonucleotide-DNA = a 3'-end 2'-deoxyribonucleotide-(2,3-dehydro-2,3-deoxyribose 5'-phosphate)-DNA + a 5'-end 5'-phospho-2'-deoxyribonucleoside-DNA + H(+)</text>
        <dbReference type="Rhea" id="RHEA:66592"/>
        <dbReference type="Rhea" id="RHEA-COMP:13180"/>
        <dbReference type="Rhea" id="RHEA-COMP:16897"/>
        <dbReference type="Rhea" id="RHEA-COMP:17067"/>
        <dbReference type="ChEBI" id="CHEBI:15378"/>
        <dbReference type="ChEBI" id="CHEBI:136412"/>
        <dbReference type="ChEBI" id="CHEBI:157695"/>
        <dbReference type="ChEBI" id="CHEBI:167181"/>
        <dbReference type="EC" id="4.2.99.18"/>
    </reaction>
</comment>
<feature type="binding site" evidence="15">
    <location>
        <position position="152"/>
    </location>
    <ligand>
        <name>DNA</name>
        <dbReference type="ChEBI" id="CHEBI:16991"/>
    </ligand>
</feature>
<evidence type="ECO:0000256" key="3">
    <source>
        <dbReference type="ARBA" id="ARBA00011245"/>
    </source>
</evidence>
<dbReference type="PROSITE" id="PS51066">
    <property type="entry name" value="ZF_FPG_2"/>
    <property type="match status" value="1"/>
</dbReference>
<comment type="caution">
    <text evidence="18">The sequence shown here is derived from an EMBL/GenBank/DDBJ whole genome shotgun (WGS) entry which is preliminary data.</text>
</comment>
<feature type="domain" description="FPG-type" evidence="16">
    <location>
        <begin position="237"/>
        <end position="271"/>
    </location>
</feature>